<dbReference type="Pfam" id="PF23562">
    <property type="entry name" value="AMP-binding_C_3"/>
    <property type="match status" value="1"/>
</dbReference>
<dbReference type="PROSITE" id="PS00455">
    <property type="entry name" value="AMP_BINDING"/>
    <property type="match status" value="1"/>
</dbReference>
<dbReference type="RefSeq" id="XP_033681338.1">
    <property type="nucleotide sequence ID" value="XM_033825078.1"/>
</dbReference>
<dbReference type="InterPro" id="IPR051414">
    <property type="entry name" value="Adenylate-forming_Reductase"/>
</dbReference>
<organism evidence="4 5">
    <name type="scientific">Trematosphaeria pertusa</name>
    <dbReference type="NCBI Taxonomy" id="390896"/>
    <lineage>
        <taxon>Eukaryota</taxon>
        <taxon>Fungi</taxon>
        <taxon>Dikarya</taxon>
        <taxon>Ascomycota</taxon>
        <taxon>Pezizomycotina</taxon>
        <taxon>Dothideomycetes</taxon>
        <taxon>Pleosporomycetidae</taxon>
        <taxon>Pleosporales</taxon>
        <taxon>Massarineae</taxon>
        <taxon>Trematosphaeriaceae</taxon>
        <taxon>Trematosphaeria</taxon>
    </lineage>
</organism>
<dbReference type="AlphaFoldDB" id="A0A6A6I705"/>
<dbReference type="PANTHER" id="PTHR43439:SF2">
    <property type="entry name" value="ENZYME, PUTATIVE (JCVI)-RELATED"/>
    <property type="match status" value="1"/>
</dbReference>
<protein>
    <submittedName>
        <fullName evidence="4">Putative AMP-binding enzyme</fullName>
    </submittedName>
</protein>
<dbReference type="GeneID" id="54578408"/>
<name>A0A6A6I705_9PLEO</name>
<evidence type="ECO:0000313" key="4">
    <source>
        <dbReference type="EMBL" id="KAF2246334.1"/>
    </source>
</evidence>
<dbReference type="PANTHER" id="PTHR43439">
    <property type="entry name" value="PHENYLACETATE-COENZYME A LIGASE"/>
    <property type="match status" value="1"/>
</dbReference>
<evidence type="ECO:0000256" key="1">
    <source>
        <dbReference type="ARBA" id="ARBA00022450"/>
    </source>
</evidence>
<proteinExistence type="predicted"/>
<dbReference type="Pfam" id="PF00501">
    <property type="entry name" value="AMP-binding"/>
    <property type="match status" value="1"/>
</dbReference>
<feature type="domain" description="AMP-dependent synthetase/ligase" evidence="3">
    <location>
        <begin position="40"/>
        <end position="351"/>
    </location>
</feature>
<keyword evidence="2" id="KW-0597">Phosphoprotein</keyword>
<sequence>MTASEEPGSRTIVTLIDQYASEDPSRVWAVVPIEDSNLSKGFKSITYGELANAISHAALWLQQNLDPSVTALETIAYAGPKDIRYPIIAVAAAKVGRKLLLPSPYASITAQSCLLDASSCRAYLYASSFGANVEKVLSGLREARPTPLQIPDLSEWLTGSKALVRPFEPPWHGAESEPWLIFHTSGTTGLPKLVTYTHRMMASLDTAELMPDADRETMNRHFENKRWYTPLPSLHFVGMTVALQFTVYLGSVLVVGPVTSGPASVQVARDTMRYGNVKGAMLPPALIDGLCEDDAGLDCLRNLEYLYFAGAPLLRKTAEKLLGHVTIKPAMGSTEAGVYFLQLTSEDDWEYYYFRPAMGLEFRHIGGELYEPVFVRQPALERWQQVFQVYPDLHEFPTKDVFSPHPSKPGFWKYVGRTDDMIAFSHGECLYASGIEDEISKYPRVAAVLVGGQGRTRPFVLVEWKDGAPHDMKSLEGLWHVMEQANQSCSDLVKLSRDLVLFAVPEKPLVRTAKGSVARRESEQLFAKEIELLYEK</sequence>
<dbReference type="Proteomes" id="UP000800094">
    <property type="component" value="Unassembled WGS sequence"/>
</dbReference>
<dbReference type="OrthoDB" id="429813at2759"/>
<accession>A0A6A6I705</accession>
<evidence type="ECO:0000259" key="3">
    <source>
        <dbReference type="Pfam" id="PF00501"/>
    </source>
</evidence>
<dbReference type="InterPro" id="IPR020845">
    <property type="entry name" value="AMP-binding_CS"/>
</dbReference>
<evidence type="ECO:0000256" key="2">
    <source>
        <dbReference type="ARBA" id="ARBA00022553"/>
    </source>
</evidence>
<keyword evidence="1" id="KW-0596">Phosphopantetheine</keyword>
<keyword evidence="5" id="KW-1185">Reference proteome</keyword>
<dbReference type="SUPFAM" id="SSF56801">
    <property type="entry name" value="Acetyl-CoA synthetase-like"/>
    <property type="match status" value="1"/>
</dbReference>
<evidence type="ECO:0000313" key="5">
    <source>
        <dbReference type="Proteomes" id="UP000800094"/>
    </source>
</evidence>
<dbReference type="InterPro" id="IPR000873">
    <property type="entry name" value="AMP-dep_synth/lig_dom"/>
</dbReference>
<dbReference type="InterPro" id="IPR042099">
    <property type="entry name" value="ANL_N_sf"/>
</dbReference>
<gene>
    <name evidence="4" type="ORF">BU26DRAFT_462006</name>
</gene>
<reference evidence="4" key="1">
    <citation type="journal article" date="2020" name="Stud. Mycol.">
        <title>101 Dothideomycetes genomes: a test case for predicting lifestyles and emergence of pathogens.</title>
        <authorList>
            <person name="Haridas S."/>
            <person name="Albert R."/>
            <person name="Binder M."/>
            <person name="Bloem J."/>
            <person name="Labutti K."/>
            <person name="Salamov A."/>
            <person name="Andreopoulos B."/>
            <person name="Baker S."/>
            <person name="Barry K."/>
            <person name="Bills G."/>
            <person name="Bluhm B."/>
            <person name="Cannon C."/>
            <person name="Castanera R."/>
            <person name="Culley D."/>
            <person name="Daum C."/>
            <person name="Ezra D."/>
            <person name="Gonzalez J."/>
            <person name="Henrissat B."/>
            <person name="Kuo A."/>
            <person name="Liang C."/>
            <person name="Lipzen A."/>
            <person name="Lutzoni F."/>
            <person name="Magnuson J."/>
            <person name="Mondo S."/>
            <person name="Nolan M."/>
            <person name="Ohm R."/>
            <person name="Pangilinan J."/>
            <person name="Park H.-J."/>
            <person name="Ramirez L."/>
            <person name="Alfaro M."/>
            <person name="Sun H."/>
            <person name="Tritt A."/>
            <person name="Yoshinaga Y."/>
            <person name="Zwiers L.-H."/>
            <person name="Turgeon B."/>
            <person name="Goodwin S."/>
            <person name="Spatafora J."/>
            <person name="Crous P."/>
            <person name="Grigoriev I."/>
        </authorList>
    </citation>
    <scope>NUCLEOTIDE SEQUENCE</scope>
    <source>
        <strain evidence="4">CBS 122368</strain>
    </source>
</reference>
<dbReference type="Gene3D" id="3.40.50.12780">
    <property type="entry name" value="N-terminal domain of ligase-like"/>
    <property type="match status" value="1"/>
</dbReference>
<dbReference type="EMBL" id="ML987199">
    <property type="protein sequence ID" value="KAF2246334.1"/>
    <property type="molecule type" value="Genomic_DNA"/>
</dbReference>